<dbReference type="InterPro" id="IPR013083">
    <property type="entry name" value="Znf_RING/FYVE/PHD"/>
</dbReference>
<reference evidence="11" key="1">
    <citation type="journal article" date="2023" name="G3 (Bethesda)">
        <title>Whole genome assembly and annotation of the endangered Caribbean coral Acropora cervicornis.</title>
        <authorList>
            <person name="Selwyn J.D."/>
            <person name="Vollmer S.V."/>
        </authorList>
    </citation>
    <scope>NUCLEOTIDE SEQUENCE</scope>
    <source>
        <strain evidence="11">K2</strain>
    </source>
</reference>
<comment type="caution">
    <text evidence="11">The sequence shown here is derived from an EMBL/GenBank/DDBJ whole genome shotgun (WGS) entry which is preliminary data.</text>
</comment>
<evidence type="ECO:0000256" key="3">
    <source>
        <dbReference type="ARBA" id="ARBA00022723"/>
    </source>
</evidence>
<dbReference type="InterPro" id="IPR017907">
    <property type="entry name" value="Znf_RING_CS"/>
</dbReference>
<dbReference type="FunFam" id="3.30.40.10:FF:000137">
    <property type="entry name" value="RanBP-type and C3HC4-type zinc finger-containing protein 1"/>
    <property type="match status" value="1"/>
</dbReference>
<dbReference type="InterPro" id="IPR047559">
    <property type="entry name" value="HOIL1_RBR_mRING-HC-C3HC3D"/>
</dbReference>
<dbReference type="GO" id="GO:0043130">
    <property type="term" value="F:ubiquitin binding"/>
    <property type="evidence" value="ECO:0007669"/>
    <property type="project" value="TreeGrafter"/>
</dbReference>
<dbReference type="Proteomes" id="UP001249851">
    <property type="component" value="Unassembled WGS sequence"/>
</dbReference>
<reference evidence="11" key="2">
    <citation type="journal article" date="2023" name="Science">
        <title>Genomic signatures of disease resistance in endangered staghorn corals.</title>
        <authorList>
            <person name="Vollmer S.V."/>
            <person name="Selwyn J.D."/>
            <person name="Despard B.A."/>
            <person name="Roesel C.L."/>
        </authorList>
    </citation>
    <scope>NUCLEOTIDE SEQUENCE</scope>
    <source>
        <strain evidence="11">K2</strain>
    </source>
</reference>
<dbReference type="SUPFAM" id="SSF57850">
    <property type="entry name" value="RING/U-box"/>
    <property type="match status" value="3"/>
</dbReference>
<dbReference type="PANTHER" id="PTHR22770:SF13">
    <property type="entry name" value="RING-TYPE DOMAIN-CONTAINING PROTEIN"/>
    <property type="match status" value="1"/>
</dbReference>
<keyword evidence="3" id="KW-0479">Metal-binding</keyword>
<dbReference type="GO" id="GO:0071797">
    <property type="term" value="C:LUBAC complex"/>
    <property type="evidence" value="ECO:0007669"/>
    <property type="project" value="TreeGrafter"/>
</dbReference>
<dbReference type="InterPro" id="IPR051628">
    <property type="entry name" value="LUBAC_E3_Ligases"/>
</dbReference>
<evidence type="ECO:0000256" key="8">
    <source>
        <dbReference type="PROSITE-ProRule" id="PRU00175"/>
    </source>
</evidence>
<evidence type="ECO:0000256" key="6">
    <source>
        <dbReference type="ARBA" id="ARBA00022786"/>
    </source>
</evidence>
<accession>A0AAD9QG17</accession>
<evidence type="ECO:0000256" key="5">
    <source>
        <dbReference type="ARBA" id="ARBA00022771"/>
    </source>
</evidence>
<dbReference type="GO" id="GO:0008270">
    <property type="term" value="F:zinc ion binding"/>
    <property type="evidence" value="ECO:0007669"/>
    <property type="project" value="UniProtKB-KW"/>
</dbReference>
<keyword evidence="4" id="KW-0677">Repeat</keyword>
<feature type="domain" description="RING-type" evidence="9">
    <location>
        <begin position="41"/>
        <end position="83"/>
    </location>
</feature>
<evidence type="ECO:0000313" key="11">
    <source>
        <dbReference type="EMBL" id="KAK2560624.1"/>
    </source>
</evidence>
<evidence type="ECO:0000256" key="1">
    <source>
        <dbReference type="ARBA" id="ARBA00004906"/>
    </source>
</evidence>
<dbReference type="GO" id="GO:0043161">
    <property type="term" value="P:proteasome-mediated ubiquitin-dependent protein catabolic process"/>
    <property type="evidence" value="ECO:0007669"/>
    <property type="project" value="TreeGrafter"/>
</dbReference>
<gene>
    <name evidence="11" type="ORF">P5673_016371</name>
</gene>
<keyword evidence="2" id="KW-0808">Transferase</keyword>
<dbReference type="CDD" id="cd20345">
    <property type="entry name" value="BRcat_RBR_HOIL1"/>
    <property type="match status" value="1"/>
</dbReference>
<keyword evidence="12" id="KW-1185">Reference proteome</keyword>
<dbReference type="Gene3D" id="3.30.40.10">
    <property type="entry name" value="Zinc/RING finger domain, C3HC4 (zinc finger)"/>
    <property type="match status" value="1"/>
</dbReference>
<evidence type="ECO:0000256" key="4">
    <source>
        <dbReference type="ARBA" id="ARBA00022737"/>
    </source>
</evidence>
<dbReference type="GO" id="GO:0097039">
    <property type="term" value="P:protein linear polyubiquitination"/>
    <property type="evidence" value="ECO:0007669"/>
    <property type="project" value="TreeGrafter"/>
</dbReference>
<sequence length="269" mass="30260">MVSKAERKRQQEEQGARQRNLATILEAAQQNLIPNQDEFDCGICFTPVEPGEGVVLRECLHRFCRDCLSEHIRHATDPEVQCPHQDDDYACHATLTGQEIKALLSEEDFNRFLNRSLATAESQAANSFHCKTPNCQGWCLYEDNVNTFHCPVCQQPNCLTCKAIHANMNCKEYQDDLKRRAQNDEAAKKTQEYLERMVAGGDAMHCPMCKIILVKKDGCDWMKCSMCKTEICWATRGPRWGPGGSGDVSGGCKCRIGGKKCHPRCGNCH</sequence>
<comment type="pathway">
    <text evidence="1">Protein modification; protein ubiquitination.</text>
</comment>
<dbReference type="AlphaFoldDB" id="A0AAD9QG17"/>
<feature type="domain" description="RING-type" evidence="10">
    <location>
        <begin position="37"/>
        <end position="265"/>
    </location>
</feature>
<proteinExistence type="predicted"/>
<dbReference type="InterPro" id="IPR001841">
    <property type="entry name" value="Znf_RING"/>
</dbReference>
<keyword evidence="6" id="KW-0833">Ubl conjugation pathway</keyword>
<dbReference type="Pfam" id="PF13639">
    <property type="entry name" value="zf-RING_2"/>
    <property type="match status" value="1"/>
</dbReference>
<dbReference type="PROSITE" id="PS50089">
    <property type="entry name" value="ZF_RING_2"/>
    <property type="match status" value="1"/>
</dbReference>
<dbReference type="InterPro" id="IPR044066">
    <property type="entry name" value="TRIAD_supradom"/>
</dbReference>
<evidence type="ECO:0000259" key="10">
    <source>
        <dbReference type="PROSITE" id="PS51873"/>
    </source>
</evidence>
<evidence type="ECO:0000256" key="2">
    <source>
        <dbReference type="ARBA" id="ARBA00022679"/>
    </source>
</evidence>
<dbReference type="PROSITE" id="PS51873">
    <property type="entry name" value="TRIAD"/>
    <property type="match status" value="1"/>
</dbReference>
<dbReference type="CDD" id="cd16633">
    <property type="entry name" value="mRING-HC-C3HC3D_RBR_HOIL1"/>
    <property type="match status" value="1"/>
</dbReference>
<protein>
    <submittedName>
        <fullName evidence="11">RanBP-type and C3HC4-type zinc finger-containing protein 1</fullName>
    </submittedName>
</protein>
<dbReference type="PROSITE" id="PS00518">
    <property type="entry name" value="ZF_RING_1"/>
    <property type="match status" value="1"/>
</dbReference>
<evidence type="ECO:0000313" key="12">
    <source>
        <dbReference type="Proteomes" id="UP001249851"/>
    </source>
</evidence>
<dbReference type="PANTHER" id="PTHR22770">
    <property type="entry name" value="UBIQUITIN CONJUGATING ENZYME 7 INTERACTING PROTEIN-RELATED"/>
    <property type="match status" value="1"/>
</dbReference>
<dbReference type="InterPro" id="IPR047557">
    <property type="entry name" value="Rcat_RBR_HOIL1"/>
</dbReference>
<dbReference type="InterPro" id="IPR047558">
    <property type="entry name" value="BRcat_RBR_HOIL1"/>
</dbReference>
<dbReference type="EMBL" id="JARQWQ010000035">
    <property type="protein sequence ID" value="KAK2560624.1"/>
    <property type="molecule type" value="Genomic_DNA"/>
</dbReference>
<dbReference type="CDD" id="cd20358">
    <property type="entry name" value="Rcat_RBR_HOIL1"/>
    <property type="match status" value="1"/>
</dbReference>
<organism evidence="11 12">
    <name type="scientific">Acropora cervicornis</name>
    <name type="common">Staghorn coral</name>
    <dbReference type="NCBI Taxonomy" id="6130"/>
    <lineage>
        <taxon>Eukaryota</taxon>
        <taxon>Metazoa</taxon>
        <taxon>Cnidaria</taxon>
        <taxon>Anthozoa</taxon>
        <taxon>Hexacorallia</taxon>
        <taxon>Scleractinia</taxon>
        <taxon>Astrocoeniina</taxon>
        <taxon>Acroporidae</taxon>
        <taxon>Acropora</taxon>
    </lineage>
</organism>
<keyword evidence="7" id="KW-0862">Zinc</keyword>
<keyword evidence="5 8" id="KW-0863">Zinc-finger</keyword>
<evidence type="ECO:0000256" key="7">
    <source>
        <dbReference type="ARBA" id="ARBA00022833"/>
    </source>
</evidence>
<name>A0AAD9QG17_ACRCE</name>
<dbReference type="GO" id="GO:0004842">
    <property type="term" value="F:ubiquitin-protein transferase activity"/>
    <property type="evidence" value="ECO:0007669"/>
    <property type="project" value="TreeGrafter"/>
</dbReference>
<evidence type="ECO:0000259" key="9">
    <source>
        <dbReference type="PROSITE" id="PS50089"/>
    </source>
</evidence>